<organism evidence="13 14">
    <name type="scientific">Acanthoscelides obtectus</name>
    <name type="common">Bean weevil</name>
    <name type="synonym">Bruchus obtectus</name>
    <dbReference type="NCBI Taxonomy" id="200917"/>
    <lineage>
        <taxon>Eukaryota</taxon>
        <taxon>Metazoa</taxon>
        <taxon>Ecdysozoa</taxon>
        <taxon>Arthropoda</taxon>
        <taxon>Hexapoda</taxon>
        <taxon>Insecta</taxon>
        <taxon>Pterygota</taxon>
        <taxon>Neoptera</taxon>
        <taxon>Endopterygota</taxon>
        <taxon>Coleoptera</taxon>
        <taxon>Polyphaga</taxon>
        <taxon>Cucujiformia</taxon>
        <taxon>Chrysomeloidea</taxon>
        <taxon>Chrysomelidae</taxon>
        <taxon>Bruchinae</taxon>
        <taxon>Bruchini</taxon>
        <taxon>Acanthoscelides</taxon>
    </lineage>
</organism>
<evidence type="ECO:0000256" key="10">
    <source>
        <dbReference type="ARBA" id="ARBA00023170"/>
    </source>
</evidence>
<evidence type="ECO:0008006" key="15">
    <source>
        <dbReference type="Google" id="ProtNLM"/>
    </source>
</evidence>
<comment type="subcellular location">
    <subcellularLocation>
        <location evidence="1">Cell membrane</location>
        <topology evidence="1">Multi-pass membrane protein</topology>
    </subcellularLocation>
</comment>
<dbReference type="Pfam" id="PF01130">
    <property type="entry name" value="CD36"/>
    <property type="match status" value="1"/>
</dbReference>
<sequence>MQTPVKVAIAGIVSLVFIVLVGFILLDPILRFGIKDQTCLKKRNEVRDIYLKLPFPLDFKIYFFNVSNPEQVQLGAMPNVKEVGPYCYDEYKNKIDVTDNDAEDSLTYSPYDVFSFNHNKSGDLKDSDYVTILNPIIVGMVNHVAKESPALLSIVNQAITAIFQPSSIYISVRVREILFEGIEINCNVTDFAAKAVCAQMKSLSAIKAHDTKKNTFLFSVFGTKNATVGGRIKVGRGISNYKDTGRVLEIDGKKEINIWSTELCNRFRGTDGWIIPPLLEEGESVRVFGTDLCRNVEALPVGTDYMKGVHVRVYEATMGDMEHNEEDKCYCATPTTCMKKGLFDLSKCMGVPIIVTLPHFLETDPYYLERISGLEPVHDEHILKIILEPMTSTPLIAKKRAQLNLMVAAVPRITIMQNITEALHPIFWMEEGIVLEGPLLKKVQTIFIALKVLKVLNCVGLLASLVAIAYGAYGYYKNRKSIRVTPSHEPSNGGNEEVTRSTNVLIATLNGMEQKGHDNPALSGHEFSRYNI</sequence>
<keyword evidence="8 12" id="KW-0472">Membrane</keyword>
<comment type="caution">
    <text evidence="13">The sequence shown here is derived from an EMBL/GenBank/DDBJ whole genome shotgun (WGS) entry which is preliminary data.</text>
</comment>
<dbReference type="EMBL" id="CAKOFQ010007599">
    <property type="protein sequence ID" value="CAH2004639.1"/>
    <property type="molecule type" value="Genomic_DNA"/>
</dbReference>
<dbReference type="InterPro" id="IPR002159">
    <property type="entry name" value="CD36_fam"/>
</dbReference>
<dbReference type="PANTHER" id="PTHR11923:SF69">
    <property type="entry name" value="SENSORY NEURON MEMBRANE PROTEIN 1"/>
    <property type="match status" value="1"/>
</dbReference>
<evidence type="ECO:0000256" key="3">
    <source>
        <dbReference type="ARBA" id="ARBA00022475"/>
    </source>
</evidence>
<keyword evidence="14" id="KW-1185">Reference proteome</keyword>
<evidence type="ECO:0000256" key="11">
    <source>
        <dbReference type="ARBA" id="ARBA00023180"/>
    </source>
</evidence>
<feature type="transmembrane region" description="Helical" evidence="12">
    <location>
        <begin position="452"/>
        <end position="473"/>
    </location>
</feature>
<dbReference type="GO" id="GO:0007608">
    <property type="term" value="P:sensory perception of smell"/>
    <property type="evidence" value="ECO:0007669"/>
    <property type="project" value="UniProtKB-KW"/>
</dbReference>
<dbReference type="GO" id="GO:0005737">
    <property type="term" value="C:cytoplasm"/>
    <property type="evidence" value="ECO:0007669"/>
    <property type="project" value="TreeGrafter"/>
</dbReference>
<proteinExistence type="inferred from homology"/>
<evidence type="ECO:0000256" key="8">
    <source>
        <dbReference type="ARBA" id="ARBA00023136"/>
    </source>
</evidence>
<evidence type="ECO:0000313" key="14">
    <source>
        <dbReference type="Proteomes" id="UP001152888"/>
    </source>
</evidence>
<protein>
    <recommendedName>
        <fullName evidence="15">Sensory neuron membrane protein 1</fullName>
    </recommendedName>
</protein>
<evidence type="ECO:0000256" key="2">
    <source>
        <dbReference type="ARBA" id="ARBA00010532"/>
    </source>
</evidence>
<evidence type="ECO:0000256" key="9">
    <source>
        <dbReference type="ARBA" id="ARBA00023157"/>
    </source>
</evidence>
<evidence type="ECO:0000256" key="7">
    <source>
        <dbReference type="ARBA" id="ARBA00022989"/>
    </source>
</evidence>
<comment type="similarity">
    <text evidence="2">Belongs to the CD36 family.</text>
</comment>
<dbReference type="PRINTS" id="PR01609">
    <property type="entry name" value="CD36FAMILY"/>
</dbReference>
<dbReference type="GO" id="GO:0005886">
    <property type="term" value="C:plasma membrane"/>
    <property type="evidence" value="ECO:0007669"/>
    <property type="project" value="UniProtKB-SubCell"/>
</dbReference>
<accession>A0A9P0Q3J3</accession>
<evidence type="ECO:0000256" key="5">
    <source>
        <dbReference type="ARBA" id="ARBA00022692"/>
    </source>
</evidence>
<evidence type="ECO:0000256" key="12">
    <source>
        <dbReference type="SAM" id="Phobius"/>
    </source>
</evidence>
<keyword evidence="7 12" id="KW-1133">Transmembrane helix</keyword>
<keyword evidence="6" id="KW-0552">Olfaction</keyword>
<evidence type="ECO:0000256" key="6">
    <source>
        <dbReference type="ARBA" id="ARBA00022725"/>
    </source>
</evidence>
<gene>
    <name evidence="13" type="ORF">ACAOBT_LOCUS28104</name>
</gene>
<name>A0A9P0Q3J3_ACAOB</name>
<evidence type="ECO:0000256" key="4">
    <source>
        <dbReference type="ARBA" id="ARBA00022606"/>
    </source>
</evidence>
<keyword evidence="9" id="KW-1015">Disulfide bond</keyword>
<reference evidence="13" key="1">
    <citation type="submission" date="2022-03" db="EMBL/GenBank/DDBJ databases">
        <authorList>
            <person name="Sayadi A."/>
        </authorList>
    </citation>
    <scope>NUCLEOTIDE SEQUENCE</scope>
</reference>
<dbReference type="Proteomes" id="UP001152888">
    <property type="component" value="Unassembled WGS sequence"/>
</dbReference>
<dbReference type="PANTHER" id="PTHR11923">
    <property type="entry name" value="SCAVENGER RECEPTOR CLASS B TYPE-1 SR-B1"/>
    <property type="match status" value="1"/>
</dbReference>
<keyword evidence="3" id="KW-1003">Cell membrane</keyword>
<dbReference type="GO" id="GO:0005044">
    <property type="term" value="F:scavenger receptor activity"/>
    <property type="evidence" value="ECO:0007669"/>
    <property type="project" value="TreeGrafter"/>
</dbReference>
<keyword evidence="5 12" id="KW-0812">Transmembrane</keyword>
<dbReference type="OrthoDB" id="10024078at2759"/>
<keyword evidence="10" id="KW-0675">Receptor</keyword>
<keyword evidence="4" id="KW-0716">Sensory transduction</keyword>
<keyword evidence="11" id="KW-0325">Glycoprotein</keyword>
<evidence type="ECO:0000313" key="13">
    <source>
        <dbReference type="EMBL" id="CAH2004639.1"/>
    </source>
</evidence>
<dbReference type="AlphaFoldDB" id="A0A9P0Q3J3"/>
<feature type="transmembrane region" description="Helical" evidence="12">
    <location>
        <begin position="7"/>
        <end position="26"/>
    </location>
</feature>
<evidence type="ECO:0000256" key="1">
    <source>
        <dbReference type="ARBA" id="ARBA00004651"/>
    </source>
</evidence>